<gene>
    <name evidence="1" type="ORF">BZA70DRAFT_274847</name>
</gene>
<accession>A0ABR1FA10</accession>
<evidence type="ECO:0000313" key="2">
    <source>
        <dbReference type="Proteomes" id="UP001498771"/>
    </source>
</evidence>
<dbReference type="EMBL" id="JBBJBU010000002">
    <property type="protein sequence ID" value="KAK7206681.1"/>
    <property type="molecule type" value="Genomic_DNA"/>
</dbReference>
<dbReference type="RefSeq" id="XP_064769714.1">
    <property type="nucleotide sequence ID" value="XM_064912045.1"/>
</dbReference>
<dbReference type="PANTHER" id="PTHR13060">
    <property type="entry name" value="SGT1 PROTEIN HSGT1 SUPPRESSOR OF GCR2"/>
    <property type="match status" value="1"/>
</dbReference>
<dbReference type="Proteomes" id="UP001498771">
    <property type="component" value="Unassembled WGS sequence"/>
</dbReference>
<organism evidence="1 2">
    <name type="scientific">Myxozyma melibiosi</name>
    <dbReference type="NCBI Taxonomy" id="54550"/>
    <lineage>
        <taxon>Eukaryota</taxon>
        <taxon>Fungi</taxon>
        <taxon>Dikarya</taxon>
        <taxon>Ascomycota</taxon>
        <taxon>Saccharomycotina</taxon>
        <taxon>Lipomycetes</taxon>
        <taxon>Lipomycetales</taxon>
        <taxon>Lipomycetaceae</taxon>
        <taxon>Myxozyma</taxon>
    </lineage>
</organism>
<dbReference type="PANTHER" id="PTHR13060:SF0">
    <property type="entry name" value="PROTEIN ECDYSONELESS HOMOLOG"/>
    <property type="match status" value="1"/>
</dbReference>
<evidence type="ECO:0000313" key="1">
    <source>
        <dbReference type="EMBL" id="KAK7206681.1"/>
    </source>
</evidence>
<protein>
    <submittedName>
        <fullName evidence="1">SGT1 protein-domain-containing protein</fullName>
    </submittedName>
</protein>
<dbReference type="InterPro" id="IPR010770">
    <property type="entry name" value="Ecd"/>
</dbReference>
<name>A0ABR1FA10_9ASCO</name>
<dbReference type="Pfam" id="PF07093">
    <property type="entry name" value="SGT1"/>
    <property type="match status" value="1"/>
</dbReference>
<proteinExistence type="predicted"/>
<sequence length="494" mass="55908">MEGIFAALDSLPDDCVEYSVFLADDASAAVLDLDRKCARLEQIRDDALDLARPWTKDYIWQRQPFTLRLLELSDEPCLRGVTEFGDCIDDEWFIVFILRELSRRHPDLYIRIADNDGEFLLIEAADALPRWINPDNADNRVWIINGELNIIPAISDDDDDSISSLNLTDALHFLNTSKSTLFHPKALQTAAFSRLSDYPSAAKSHIHRAKATVPRRVAQILHLNKSYIAPACEAFMLRDPISMRACSSMKNFPPSDSVTVTVQFTRLLYAQMKAQRIVPPAPFKLPEPSNPTYDAAELGMKLACGFELLCAGSGKSTKNKQRRSDLASDPRFNTYLSQLKREGFFDSAKPNSPKYDVLMREAQKTYLTICGDEYVPLEIGKEIISMVESMPPATDEDIRQWDHGQIEDSDSWLDVDFDDFVKTMDSLNGSAALENNDTAEREEFEQLQGKAKDLFQKLNTFVGDKESGLDGVTFDEYVNYFDISFLYFLLTSSQ</sequence>
<comment type="caution">
    <text evidence="1">The sequence shown here is derived from an EMBL/GenBank/DDBJ whole genome shotgun (WGS) entry which is preliminary data.</text>
</comment>
<dbReference type="GeneID" id="90037557"/>
<keyword evidence="2" id="KW-1185">Reference proteome</keyword>
<reference evidence="1 2" key="1">
    <citation type="submission" date="2024-03" db="EMBL/GenBank/DDBJ databases">
        <title>Genome-scale model development and genomic sequencing of the oleaginous clade Lipomyces.</title>
        <authorList>
            <consortium name="Lawrence Berkeley National Laboratory"/>
            <person name="Czajka J.J."/>
            <person name="Han Y."/>
            <person name="Kim J."/>
            <person name="Mondo S.J."/>
            <person name="Hofstad B.A."/>
            <person name="Robles A."/>
            <person name="Haridas S."/>
            <person name="Riley R."/>
            <person name="LaButti K."/>
            <person name="Pangilinan J."/>
            <person name="Andreopoulos W."/>
            <person name="Lipzen A."/>
            <person name="Yan J."/>
            <person name="Wang M."/>
            <person name="Ng V."/>
            <person name="Grigoriev I.V."/>
            <person name="Spatafora J.W."/>
            <person name="Magnuson J.K."/>
            <person name="Baker S.E."/>
            <person name="Pomraning K.R."/>
        </authorList>
    </citation>
    <scope>NUCLEOTIDE SEQUENCE [LARGE SCALE GENOMIC DNA]</scope>
    <source>
        <strain evidence="1 2">Phaff 52-87</strain>
    </source>
</reference>